<dbReference type="SUPFAM" id="SSF52047">
    <property type="entry name" value="RNI-like"/>
    <property type="match status" value="2"/>
</dbReference>
<name>A0A0B7NPZ1_9FUNG</name>
<dbReference type="Pfam" id="PF00646">
    <property type="entry name" value="F-box"/>
    <property type="match status" value="1"/>
</dbReference>
<dbReference type="InterPro" id="IPR001810">
    <property type="entry name" value="F-box_dom"/>
</dbReference>
<evidence type="ECO:0000313" key="2">
    <source>
        <dbReference type="EMBL" id="CEP17605.1"/>
    </source>
</evidence>
<sequence>MCKLSNEILFEIFDYLTFPDKQVCIRVCKKWRHLMLGYNYYEKLDIKYLDFLNKYFQKNESRRNQVQCLRVWFHRTSVSYNFNGADGVLALPEQFPHLREFVLDHASEDTNDSDFDELVIDKRVAEHWQKVTKFYNYFEKYCLSSKLLEHDGFLNLVDLKVKFWEGEFARRSESKCVALIKQISKAPKLEILKLSHGKMSQGHLDHLNRNAKKLQVLWLVDMDLASTNVNRASQTNSSSDILTELRLFNCTKEFNESMLKIMEYPNLKMLKVYSTKLQEKYGEGELIKFVSCCQYLKNYNVNIHPITPAIMKAMDTRGIKLEELAIMSLPDADHPDQIKSLLASEQKDSVLKLELSYSDDCEKKEIKVGKTIDSLKDFPKLEQLKMIGNKTCSIDSLPRFPVDEFLKTCENLKTLELQYWKTKIGSKLVKPMSFLRSEKKFTAKLKSLVLVGVEYCDKSMGFISETCPELSKLTITITSQHRARYCCDIDFPNHSFTSITVNNLRSCYYQVTKEKETKWYKFAYQTIEEVAEDKLSELEREDTKLHFLKYKSCAVLKLEGTRDIWV</sequence>
<gene>
    <name evidence="2" type="primary">PARPA_11903.1 scaffold 44722</name>
</gene>
<dbReference type="EMBL" id="LN733710">
    <property type="protein sequence ID" value="CEP17605.1"/>
    <property type="molecule type" value="Genomic_DNA"/>
</dbReference>
<dbReference type="Proteomes" id="UP000054107">
    <property type="component" value="Unassembled WGS sequence"/>
</dbReference>
<dbReference type="SMART" id="SM00256">
    <property type="entry name" value="FBOX"/>
    <property type="match status" value="1"/>
</dbReference>
<accession>A0A0B7NPZ1</accession>
<dbReference type="PROSITE" id="PS50181">
    <property type="entry name" value="FBOX"/>
    <property type="match status" value="1"/>
</dbReference>
<dbReference type="Gene3D" id="3.80.10.10">
    <property type="entry name" value="Ribonuclease Inhibitor"/>
    <property type="match status" value="2"/>
</dbReference>
<organism evidence="2 3">
    <name type="scientific">Parasitella parasitica</name>
    <dbReference type="NCBI Taxonomy" id="35722"/>
    <lineage>
        <taxon>Eukaryota</taxon>
        <taxon>Fungi</taxon>
        <taxon>Fungi incertae sedis</taxon>
        <taxon>Mucoromycota</taxon>
        <taxon>Mucoromycotina</taxon>
        <taxon>Mucoromycetes</taxon>
        <taxon>Mucorales</taxon>
        <taxon>Mucorineae</taxon>
        <taxon>Mucoraceae</taxon>
        <taxon>Parasitella</taxon>
    </lineage>
</organism>
<keyword evidence="3" id="KW-1185">Reference proteome</keyword>
<proteinExistence type="predicted"/>
<dbReference type="AlphaFoldDB" id="A0A0B7NPZ1"/>
<evidence type="ECO:0000259" key="1">
    <source>
        <dbReference type="PROSITE" id="PS50181"/>
    </source>
</evidence>
<dbReference type="SUPFAM" id="SSF81383">
    <property type="entry name" value="F-box domain"/>
    <property type="match status" value="1"/>
</dbReference>
<reference evidence="2 3" key="1">
    <citation type="submission" date="2014-09" db="EMBL/GenBank/DDBJ databases">
        <authorList>
            <person name="Ellenberger Sabrina"/>
        </authorList>
    </citation>
    <scope>NUCLEOTIDE SEQUENCE [LARGE SCALE GENOMIC DNA]</scope>
    <source>
        <strain evidence="2 3">CBS 412.66</strain>
    </source>
</reference>
<dbReference type="InterPro" id="IPR032675">
    <property type="entry name" value="LRR_dom_sf"/>
</dbReference>
<dbReference type="OrthoDB" id="2117972at2759"/>
<evidence type="ECO:0000313" key="3">
    <source>
        <dbReference type="Proteomes" id="UP000054107"/>
    </source>
</evidence>
<protein>
    <recommendedName>
        <fullName evidence="1">F-box domain-containing protein</fullName>
    </recommendedName>
</protein>
<feature type="domain" description="F-box" evidence="1">
    <location>
        <begin position="1"/>
        <end position="44"/>
    </location>
</feature>
<dbReference type="InterPro" id="IPR036047">
    <property type="entry name" value="F-box-like_dom_sf"/>
</dbReference>